<evidence type="ECO:0000313" key="2">
    <source>
        <dbReference type="EMBL" id="CAK0795477.1"/>
    </source>
</evidence>
<proteinExistence type="predicted"/>
<feature type="non-terminal residue" evidence="2">
    <location>
        <position position="1"/>
    </location>
</feature>
<dbReference type="Proteomes" id="UP001189429">
    <property type="component" value="Unassembled WGS sequence"/>
</dbReference>
<evidence type="ECO:0000256" key="1">
    <source>
        <dbReference type="SAM" id="MobiDB-lite"/>
    </source>
</evidence>
<name>A0ABN9PV55_9DINO</name>
<protein>
    <recommendedName>
        <fullName evidence="4">Mediator of RNA polymerase II transcription subunit 10</fullName>
    </recommendedName>
</protein>
<dbReference type="EMBL" id="CAUYUJ010001344">
    <property type="protein sequence ID" value="CAK0795477.1"/>
    <property type="molecule type" value="Genomic_DNA"/>
</dbReference>
<comment type="caution">
    <text evidence="2">The sequence shown here is derived from an EMBL/GenBank/DDBJ whole genome shotgun (WGS) entry which is preliminary data.</text>
</comment>
<evidence type="ECO:0000313" key="3">
    <source>
        <dbReference type="Proteomes" id="UP001189429"/>
    </source>
</evidence>
<feature type="region of interest" description="Disordered" evidence="1">
    <location>
        <begin position="1"/>
        <end position="27"/>
    </location>
</feature>
<sequence>AAAPAAPAAAETSEEAGGAAPAAAGRAAGAAPAAARRAAGAKEAAGRAAGAKAAAGGGGDKEKSDIDKKIVETKKVIALYNAALTNSRSVLTNIEKDPDWSWAKESNQKAPLIDAIALLEDKVYADCNVSKVLTTSLPKLRVVTNNDLRFAGFLEQACKLQQYMEKVNEETSCLLGFHEVKRKAAIAKTASGSDVAPKKKKARKQTGSG</sequence>
<reference evidence="2" key="1">
    <citation type="submission" date="2023-10" db="EMBL/GenBank/DDBJ databases">
        <authorList>
            <person name="Chen Y."/>
            <person name="Shah S."/>
            <person name="Dougan E. K."/>
            <person name="Thang M."/>
            <person name="Chan C."/>
        </authorList>
    </citation>
    <scope>NUCLEOTIDE SEQUENCE [LARGE SCALE GENOMIC DNA]</scope>
</reference>
<evidence type="ECO:0008006" key="4">
    <source>
        <dbReference type="Google" id="ProtNLM"/>
    </source>
</evidence>
<organism evidence="2 3">
    <name type="scientific">Prorocentrum cordatum</name>
    <dbReference type="NCBI Taxonomy" id="2364126"/>
    <lineage>
        <taxon>Eukaryota</taxon>
        <taxon>Sar</taxon>
        <taxon>Alveolata</taxon>
        <taxon>Dinophyceae</taxon>
        <taxon>Prorocentrales</taxon>
        <taxon>Prorocentraceae</taxon>
        <taxon>Prorocentrum</taxon>
    </lineage>
</organism>
<gene>
    <name evidence="2" type="ORF">PCOR1329_LOCUS5143</name>
</gene>
<keyword evidence="3" id="KW-1185">Reference proteome</keyword>
<accession>A0ABN9PV55</accession>